<accession>A0A8X6WPR8</accession>
<evidence type="ECO:0000313" key="1">
    <source>
        <dbReference type="EMBL" id="GFY37851.1"/>
    </source>
</evidence>
<protein>
    <submittedName>
        <fullName evidence="1">Uncharacterized protein</fullName>
    </submittedName>
</protein>
<proteinExistence type="predicted"/>
<dbReference type="AlphaFoldDB" id="A0A8X6WPR8"/>
<evidence type="ECO:0000313" key="2">
    <source>
        <dbReference type="Proteomes" id="UP000886998"/>
    </source>
</evidence>
<dbReference type="PANTHER" id="PTHR45749">
    <property type="match status" value="1"/>
</dbReference>
<keyword evidence="2" id="KW-1185">Reference proteome</keyword>
<dbReference type="OrthoDB" id="6759200at2759"/>
<organism evidence="1 2">
    <name type="scientific">Trichonephila inaurata madagascariensis</name>
    <dbReference type="NCBI Taxonomy" id="2747483"/>
    <lineage>
        <taxon>Eukaryota</taxon>
        <taxon>Metazoa</taxon>
        <taxon>Ecdysozoa</taxon>
        <taxon>Arthropoda</taxon>
        <taxon>Chelicerata</taxon>
        <taxon>Arachnida</taxon>
        <taxon>Araneae</taxon>
        <taxon>Araneomorphae</taxon>
        <taxon>Entelegynae</taxon>
        <taxon>Araneoidea</taxon>
        <taxon>Nephilidae</taxon>
        <taxon>Trichonephila</taxon>
        <taxon>Trichonephila inaurata</taxon>
    </lineage>
</organism>
<dbReference type="EMBL" id="BMAV01000524">
    <property type="protein sequence ID" value="GFY37851.1"/>
    <property type="molecule type" value="Genomic_DNA"/>
</dbReference>
<dbReference type="PANTHER" id="PTHR45749:SF21">
    <property type="entry name" value="DUF4371 DOMAIN-CONTAINING PROTEIN"/>
    <property type="match status" value="1"/>
</dbReference>
<dbReference type="Proteomes" id="UP000886998">
    <property type="component" value="Unassembled WGS sequence"/>
</dbReference>
<comment type="caution">
    <text evidence="1">The sequence shown here is derived from an EMBL/GenBank/DDBJ whole genome shotgun (WGS) entry which is preliminary data.</text>
</comment>
<reference evidence="1" key="1">
    <citation type="submission" date="2020-08" db="EMBL/GenBank/DDBJ databases">
        <title>Multicomponent nature underlies the extraordinary mechanical properties of spider dragline silk.</title>
        <authorList>
            <person name="Kono N."/>
            <person name="Nakamura H."/>
            <person name="Mori M."/>
            <person name="Yoshida Y."/>
            <person name="Ohtoshi R."/>
            <person name="Malay A.D."/>
            <person name="Moran D.A.P."/>
            <person name="Tomita M."/>
            <person name="Numata K."/>
            <person name="Arakawa K."/>
        </authorList>
    </citation>
    <scope>NUCLEOTIDE SEQUENCE</scope>
</reference>
<name>A0A8X6WPR8_9ARAC</name>
<gene>
    <name evidence="1" type="ORF">TNIN_255331</name>
</gene>
<sequence>MIVSKLKTEGLDIMNCRGQAYDNAAVMAECHTGVQQRIKDINPNAEFVFLLKPFAKPSLLTVQVNSVTFFGKLERCSFFSTSTHTDGKFLNPKENV</sequence>